<evidence type="ECO:0000313" key="2">
    <source>
        <dbReference type="Proteomes" id="UP000001933"/>
    </source>
</evidence>
<dbReference type="GO" id="GO:0003677">
    <property type="term" value="F:DNA binding"/>
    <property type="evidence" value="ECO:0007669"/>
    <property type="project" value="InterPro"/>
</dbReference>
<dbReference type="OrthoDB" id="1729685at2"/>
<dbReference type="GO" id="GO:0009307">
    <property type="term" value="P:DNA restriction-modification system"/>
    <property type="evidence" value="ECO:0007669"/>
    <property type="project" value="InterPro"/>
</dbReference>
<dbReference type="InParanoid" id="Q2LXB0"/>
<dbReference type="Pfam" id="PF09568">
    <property type="entry name" value="RE_MjaI"/>
    <property type="match status" value="1"/>
</dbReference>
<keyword evidence="2" id="KW-1185">Reference proteome</keyword>
<dbReference type="Proteomes" id="UP000001933">
    <property type="component" value="Chromosome"/>
</dbReference>
<organism evidence="1 2">
    <name type="scientific">Syntrophus aciditrophicus (strain SB)</name>
    <dbReference type="NCBI Taxonomy" id="56780"/>
    <lineage>
        <taxon>Bacteria</taxon>
        <taxon>Pseudomonadati</taxon>
        <taxon>Thermodesulfobacteriota</taxon>
        <taxon>Syntrophia</taxon>
        <taxon>Syntrophales</taxon>
        <taxon>Syntrophaceae</taxon>
        <taxon>Syntrophus</taxon>
    </lineage>
</organism>
<dbReference type="RefSeq" id="WP_011418739.1">
    <property type="nucleotide sequence ID" value="NC_007759.1"/>
</dbReference>
<dbReference type="InterPro" id="IPR019068">
    <property type="entry name" value="Restrct_endonuc_II_MjaI"/>
</dbReference>
<accession>Q2LXB0</accession>
<sequence>MAKEWILNSAMNRFQLNFKRNVGPTSESIRQCAPATYNEWRDYYFSNVRTKEHIEDLGKKLYVKITEVISAEVEDVTEQDCIDYMLQMVIDRSFDGYITEIKTVYGQLEKELMVKIEPAPDEWDRLFNVDFFIKIQDKYIGIQIKPVNQGIQLSQIFKEKDLQAKTHEAFTKQYGGRVFYVYSSKVGERKEIRNKEVIIEIRQEIERLKTDMTR</sequence>
<gene>
    <name evidence="1" type="ORF">SYN_02435</name>
</gene>
<dbReference type="AlphaFoldDB" id="Q2LXB0"/>
<dbReference type="EMBL" id="CP000252">
    <property type="protein sequence ID" value="ABC78722.1"/>
    <property type="molecule type" value="Genomic_DNA"/>
</dbReference>
<reference evidence="1 2" key="1">
    <citation type="journal article" date="2007" name="Proc. Natl. Acad. Sci. U.S.A.">
        <title>The genome of Syntrophus aciditrophicus: life at the thermodynamic limit of microbial growth.</title>
        <authorList>
            <person name="McInerney M.J."/>
            <person name="Rohlin L."/>
            <person name="Mouttaki H."/>
            <person name="Kim U."/>
            <person name="Krupp R.S."/>
            <person name="Rios-Hernandez L."/>
            <person name="Sieber J."/>
            <person name="Struchtemeyer C.G."/>
            <person name="Bhattacharyya A."/>
            <person name="Campbell J.W."/>
            <person name="Gunsalus R.P."/>
        </authorList>
    </citation>
    <scope>NUCLEOTIDE SEQUENCE [LARGE SCALE GENOMIC DNA]</scope>
    <source>
        <strain evidence="1 2">SB</strain>
    </source>
</reference>
<evidence type="ECO:0000313" key="1">
    <source>
        <dbReference type="EMBL" id="ABC78722.1"/>
    </source>
</evidence>
<name>Q2LXB0_SYNAS</name>
<dbReference type="eggNOG" id="ENOG502ZCF5">
    <property type="taxonomic scope" value="Bacteria"/>
</dbReference>
<dbReference type="GO" id="GO:0009036">
    <property type="term" value="F:type II site-specific deoxyribonuclease activity"/>
    <property type="evidence" value="ECO:0007669"/>
    <property type="project" value="InterPro"/>
</dbReference>
<dbReference type="KEGG" id="sat:SYN_02435"/>
<protein>
    <submittedName>
        <fullName evidence="1">Hypothetical cytosolic protein</fullName>
    </submittedName>
</protein>
<proteinExistence type="predicted"/>
<dbReference type="HOGENOM" id="CLU_112805_0_0_7"/>